<dbReference type="InterPro" id="IPR017871">
    <property type="entry name" value="ABC_transporter-like_CS"/>
</dbReference>
<evidence type="ECO:0000259" key="4">
    <source>
        <dbReference type="PROSITE" id="PS50893"/>
    </source>
</evidence>
<keyword evidence="3 5" id="KW-0067">ATP-binding</keyword>
<dbReference type="SUPFAM" id="SSF52540">
    <property type="entry name" value="P-loop containing nucleoside triphosphate hydrolases"/>
    <property type="match status" value="1"/>
</dbReference>
<accession>A0ABM8ITW9</accession>
<sequence length="268" mass="29746">MENVDKKAAAMTAMNHSSEYILVAEKVVKRFGGVIAVDGATVKVRRRTITLLIGPNGSGKSTLLNVIAGFYRPDSGRVVFEGRDVTGWPPHKLYHLGMARTFQVPQPFHKLTVLENVLLAARGHPGESFAAPLQRRRWLPREEELVDKAFSILKLVGLIHLWDQPAGQLSGGQMKLLEIARVLMSGAKMILMDEPIAGVNPTLAHEILQFLVKLRDQGITFFIIEHRLDIAMKYVDYVYAMARGRVIAEGRPEEVVSNPLVIDSYLGG</sequence>
<dbReference type="GO" id="GO:0005524">
    <property type="term" value="F:ATP binding"/>
    <property type="evidence" value="ECO:0007669"/>
    <property type="project" value="UniProtKB-KW"/>
</dbReference>
<dbReference type="PROSITE" id="PS50893">
    <property type="entry name" value="ABC_TRANSPORTER_2"/>
    <property type="match status" value="1"/>
</dbReference>
<dbReference type="PROSITE" id="PS00211">
    <property type="entry name" value="ABC_TRANSPORTER_1"/>
    <property type="match status" value="1"/>
</dbReference>
<dbReference type="CDD" id="cd03219">
    <property type="entry name" value="ABC_Mj1267_LivG_branched"/>
    <property type="match status" value="1"/>
</dbReference>
<evidence type="ECO:0000313" key="5">
    <source>
        <dbReference type="EMBL" id="BES81000.1"/>
    </source>
</evidence>
<dbReference type="PANTHER" id="PTHR45772:SF9">
    <property type="entry name" value="CONSERVED COMPONENT OF ABC TRANSPORTER FOR NATURAL AMINO ACIDS"/>
    <property type="match status" value="1"/>
</dbReference>
<dbReference type="SMART" id="SM00382">
    <property type="entry name" value="AAA"/>
    <property type="match status" value="1"/>
</dbReference>
<dbReference type="Pfam" id="PF00005">
    <property type="entry name" value="ABC_tran"/>
    <property type="match status" value="1"/>
</dbReference>
<dbReference type="RefSeq" id="WP_338251722.1">
    <property type="nucleotide sequence ID" value="NZ_AP028907.1"/>
</dbReference>
<dbReference type="EMBL" id="AP028907">
    <property type="protein sequence ID" value="BES81000.1"/>
    <property type="molecule type" value="Genomic_DNA"/>
</dbReference>
<name>A0ABM8ITW9_9CREN</name>
<dbReference type="Proteomes" id="UP001341135">
    <property type="component" value="Chromosome"/>
</dbReference>
<keyword evidence="1" id="KW-0813">Transport</keyword>
<keyword evidence="2" id="KW-0547">Nucleotide-binding</keyword>
<gene>
    <name evidence="5" type="ORF">PABY_05670</name>
</gene>
<protein>
    <submittedName>
        <fullName evidence="5">ABC transporter ATP-binding protein</fullName>
    </submittedName>
</protein>
<reference evidence="5 6" key="1">
    <citation type="submission" date="2023-09" db="EMBL/GenBank/DDBJ databases">
        <title>Pyrofollis japonicus gen. nov. sp. nov., a novel member of the family Pyrodictiaceae isolated from the Iheya North hydrothermal field.</title>
        <authorList>
            <person name="Miyazaki U."/>
            <person name="Sanari M."/>
            <person name="Tame A."/>
            <person name="Kitajima M."/>
            <person name="Okamoto A."/>
            <person name="Sawayama S."/>
            <person name="Miyazaki J."/>
            <person name="Takai K."/>
            <person name="Nakagawa S."/>
        </authorList>
    </citation>
    <scope>NUCLEOTIDE SEQUENCE [LARGE SCALE GENOMIC DNA]</scope>
    <source>
        <strain evidence="5 6">AV2</strain>
    </source>
</reference>
<keyword evidence="6" id="KW-1185">Reference proteome</keyword>
<dbReference type="GeneID" id="89288600"/>
<feature type="domain" description="ABC transporter" evidence="4">
    <location>
        <begin position="22"/>
        <end position="268"/>
    </location>
</feature>
<dbReference type="InterPro" id="IPR003593">
    <property type="entry name" value="AAA+_ATPase"/>
</dbReference>
<organism evidence="5 6">
    <name type="scientific">Pyrodictium abyssi</name>
    <dbReference type="NCBI Taxonomy" id="54256"/>
    <lineage>
        <taxon>Archaea</taxon>
        <taxon>Thermoproteota</taxon>
        <taxon>Thermoprotei</taxon>
        <taxon>Desulfurococcales</taxon>
        <taxon>Pyrodictiaceae</taxon>
        <taxon>Pyrodictium</taxon>
    </lineage>
</organism>
<dbReference type="Gene3D" id="3.40.50.300">
    <property type="entry name" value="P-loop containing nucleotide triphosphate hydrolases"/>
    <property type="match status" value="1"/>
</dbReference>
<evidence type="ECO:0000313" key="6">
    <source>
        <dbReference type="Proteomes" id="UP001341135"/>
    </source>
</evidence>
<evidence type="ECO:0000256" key="2">
    <source>
        <dbReference type="ARBA" id="ARBA00022741"/>
    </source>
</evidence>
<dbReference type="InterPro" id="IPR051120">
    <property type="entry name" value="ABC_AA/LPS_Transport"/>
</dbReference>
<proteinExistence type="predicted"/>
<dbReference type="Pfam" id="PF12399">
    <property type="entry name" value="BCA_ABC_TP_C"/>
    <property type="match status" value="1"/>
</dbReference>
<dbReference type="InterPro" id="IPR032823">
    <property type="entry name" value="BCA_ABC_TP_C"/>
</dbReference>
<dbReference type="InterPro" id="IPR003439">
    <property type="entry name" value="ABC_transporter-like_ATP-bd"/>
</dbReference>
<evidence type="ECO:0000256" key="1">
    <source>
        <dbReference type="ARBA" id="ARBA00022448"/>
    </source>
</evidence>
<evidence type="ECO:0000256" key="3">
    <source>
        <dbReference type="ARBA" id="ARBA00022840"/>
    </source>
</evidence>
<dbReference type="InterPro" id="IPR027417">
    <property type="entry name" value="P-loop_NTPase"/>
</dbReference>
<dbReference type="PANTHER" id="PTHR45772">
    <property type="entry name" value="CONSERVED COMPONENT OF ABC TRANSPORTER FOR NATURAL AMINO ACIDS-RELATED"/>
    <property type="match status" value="1"/>
</dbReference>